<feature type="compositionally biased region" description="Polar residues" evidence="1">
    <location>
        <begin position="33"/>
        <end position="46"/>
    </location>
</feature>
<dbReference type="GeneID" id="25900899"/>
<feature type="compositionally biased region" description="Polar residues" evidence="1">
    <location>
        <begin position="162"/>
        <end position="172"/>
    </location>
</feature>
<name>A0A0L0GER3_9EUKA</name>
<dbReference type="AlphaFoldDB" id="A0A0L0GER3"/>
<accession>A0A0L0GER3</accession>
<evidence type="ECO:0000313" key="3">
    <source>
        <dbReference type="Proteomes" id="UP000054560"/>
    </source>
</evidence>
<organism evidence="2 3">
    <name type="scientific">Sphaeroforma arctica JP610</name>
    <dbReference type="NCBI Taxonomy" id="667725"/>
    <lineage>
        <taxon>Eukaryota</taxon>
        <taxon>Ichthyosporea</taxon>
        <taxon>Ichthyophonida</taxon>
        <taxon>Sphaeroforma</taxon>
    </lineage>
</organism>
<dbReference type="EMBL" id="KQ241607">
    <property type="protein sequence ID" value="KNC87510.1"/>
    <property type="molecule type" value="Genomic_DNA"/>
</dbReference>
<dbReference type="Proteomes" id="UP000054560">
    <property type="component" value="Unassembled WGS sequence"/>
</dbReference>
<evidence type="ECO:0000256" key="1">
    <source>
        <dbReference type="SAM" id="MobiDB-lite"/>
    </source>
</evidence>
<gene>
    <name evidence="2" type="ORF">SARC_00395</name>
</gene>
<proteinExistence type="predicted"/>
<feature type="region of interest" description="Disordered" evidence="1">
    <location>
        <begin position="109"/>
        <end position="128"/>
    </location>
</feature>
<dbReference type="RefSeq" id="XP_014161412.1">
    <property type="nucleotide sequence ID" value="XM_014305937.1"/>
</dbReference>
<feature type="region of interest" description="Disordered" evidence="1">
    <location>
        <begin position="1"/>
        <end position="60"/>
    </location>
</feature>
<protein>
    <submittedName>
        <fullName evidence="2">Uncharacterized protein</fullName>
    </submittedName>
</protein>
<sequence>MDFSGLGARQSEPPPKSPQPQVPSRLPDHVLNALQSESVSFSSKSHATVGRAGSMGIPPVTVGNVSPTTEHGHSSRRLPVHATQSMAIRTQPNIPRDFSIHVDHIRERSGSSAGVVMPASRTRTESPELSAAEALDAILKPSGSGGLPDNIPRLMHTGESVTTHAEATTNPSTPTPVTIPPRTGQAPIPSCTRTHSDETGPLVTPRRPIDTRRASTPGVLEIRSVMPSSPAELRSADDVVSSLPDRGRVGSHDSLAQNFDNGDPPQALPRSRSCSAGPGNGRLSSFTTKPCECKYRQREPTEKLTPDDITQPNADCKHFAQRQCCDGLLVSN</sequence>
<reference evidence="2 3" key="1">
    <citation type="submission" date="2011-02" db="EMBL/GenBank/DDBJ databases">
        <title>The Genome Sequence of Sphaeroforma arctica JP610.</title>
        <authorList>
            <consortium name="The Broad Institute Genome Sequencing Platform"/>
            <person name="Russ C."/>
            <person name="Cuomo C."/>
            <person name="Young S.K."/>
            <person name="Zeng Q."/>
            <person name="Gargeya S."/>
            <person name="Alvarado L."/>
            <person name="Berlin A."/>
            <person name="Chapman S.B."/>
            <person name="Chen Z."/>
            <person name="Freedman E."/>
            <person name="Gellesch M."/>
            <person name="Goldberg J."/>
            <person name="Griggs A."/>
            <person name="Gujja S."/>
            <person name="Heilman E."/>
            <person name="Heiman D."/>
            <person name="Howarth C."/>
            <person name="Mehta T."/>
            <person name="Neiman D."/>
            <person name="Pearson M."/>
            <person name="Roberts A."/>
            <person name="Saif S."/>
            <person name="Shea T."/>
            <person name="Shenoy N."/>
            <person name="Sisk P."/>
            <person name="Stolte C."/>
            <person name="Sykes S."/>
            <person name="White J."/>
            <person name="Yandava C."/>
            <person name="Burger G."/>
            <person name="Gray M.W."/>
            <person name="Holland P.W.H."/>
            <person name="King N."/>
            <person name="Lang F.B.F."/>
            <person name="Roger A.J."/>
            <person name="Ruiz-Trillo I."/>
            <person name="Haas B."/>
            <person name="Nusbaum C."/>
            <person name="Birren B."/>
        </authorList>
    </citation>
    <scope>NUCLEOTIDE SEQUENCE [LARGE SCALE GENOMIC DNA]</scope>
    <source>
        <strain evidence="2 3">JP610</strain>
    </source>
</reference>
<keyword evidence="3" id="KW-1185">Reference proteome</keyword>
<evidence type="ECO:0000313" key="2">
    <source>
        <dbReference type="EMBL" id="KNC87510.1"/>
    </source>
</evidence>
<feature type="region of interest" description="Disordered" evidence="1">
    <location>
        <begin position="162"/>
        <end position="212"/>
    </location>
</feature>
<feature type="compositionally biased region" description="Pro residues" evidence="1">
    <location>
        <begin position="12"/>
        <end position="21"/>
    </location>
</feature>
<feature type="region of interest" description="Disordered" evidence="1">
    <location>
        <begin position="247"/>
        <end position="281"/>
    </location>
</feature>